<keyword evidence="3" id="KW-0813">Transport</keyword>
<evidence type="ECO:0000256" key="5">
    <source>
        <dbReference type="ARBA" id="ARBA00022989"/>
    </source>
</evidence>
<organism evidence="8 9">
    <name type="scientific">Candidatus Mediterraneibacter stercoravium</name>
    <dbReference type="NCBI Taxonomy" id="2838685"/>
    <lineage>
        <taxon>Bacteria</taxon>
        <taxon>Bacillati</taxon>
        <taxon>Bacillota</taxon>
        <taxon>Clostridia</taxon>
        <taxon>Lachnospirales</taxon>
        <taxon>Lachnospiraceae</taxon>
        <taxon>Mediterraneibacter</taxon>
    </lineage>
</organism>
<feature type="transmembrane region" description="Helical" evidence="7">
    <location>
        <begin position="216"/>
        <end position="235"/>
    </location>
</feature>
<feature type="transmembrane region" description="Helical" evidence="7">
    <location>
        <begin position="347"/>
        <end position="369"/>
    </location>
</feature>
<evidence type="ECO:0000313" key="9">
    <source>
        <dbReference type="Proteomes" id="UP000824116"/>
    </source>
</evidence>
<dbReference type="GO" id="GO:0005886">
    <property type="term" value="C:plasma membrane"/>
    <property type="evidence" value="ECO:0007669"/>
    <property type="project" value="UniProtKB-SubCell"/>
</dbReference>
<dbReference type="InterPro" id="IPR011701">
    <property type="entry name" value="MFS"/>
</dbReference>
<keyword evidence="6 7" id="KW-0472">Membrane</keyword>
<feature type="transmembrane region" description="Helical" evidence="7">
    <location>
        <begin position="54"/>
        <end position="73"/>
    </location>
</feature>
<feature type="transmembrane region" description="Helical" evidence="7">
    <location>
        <begin position="260"/>
        <end position="277"/>
    </location>
</feature>
<evidence type="ECO:0000256" key="4">
    <source>
        <dbReference type="ARBA" id="ARBA00022692"/>
    </source>
</evidence>
<reference evidence="8" key="1">
    <citation type="journal article" date="2021" name="PeerJ">
        <title>Extensive microbial diversity within the chicken gut microbiome revealed by metagenomics and culture.</title>
        <authorList>
            <person name="Gilroy R."/>
            <person name="Ravi A."/>
            <person name="Getino M."/>
            <person name="Pursley I."/>
            <person name="Horton D.L."/>
            <person name="Alikhan N.F."/>
            <person name="Baker D."/>
            <person name="Gharbi K."/>
            <person name="Hall N."/>
            <person name="Watson M."/>
            <person name="Adriaenssens E.M."/>
            <person name="Foster-Nyarko E."/>
            <person name="Jarju S."/>
            <person name="Secka A."/>
            <person name="Antonio M."/>
            <person name="Oren A."/>
            <person name="Chaudhuri R.R."/>
            <person name="La Ragione R."/>
            <person name="Hildebrand F."/>
            <person name="Pallen M.J."/>
        </authorList>
    </citation>
    <scope>NUCLEOTIDE SEQUENCE</scope>
    <source>
        <strain evidence="8">CHK196-3914</strain>
    </source>
</reference>
<evidence type="ECO:0000256" key="6">
    <source>
        <dbReference type="ARBA" id="ARBA00023136"/>
    </source>
</evidence>
<name>A0A9D2K1M0_9FIRM</name>
<dbReference type="Pfam" id="PF07690">
    <property type="entry name" value="MFS_1"/>
    <property type="match status" value="1"/>
</dbReference>
<evidence type="ECO:0000256" key="1">
    <source>
        <dbReference type="ARBA" id="ARBA00004651"/>
    </source>
</evidence>
<dbReference type="PANTHER" id="PTHR23514:SF3">
    <property type="entry name" value="BYPASS OF STOP CODON PROTEIN 6"/>
    <property type="match status" value="1"/>
</dbReference>
<feature type="transmembrane region" description="Helical" evidence="7">
    <location>
        <begin position="289"/>
        <end position="307"/>
    </location>
</feature>
<comment type="similarity">
    <text evidence="2">Belongs to the major facilitator superfamily.</text>
</comment>
<proteinExistence type="inferred from homology"/>
<keyword evidence="4 7" id="KW-0812">Transmembrane</keyword>
<feature type="transmembrane region" description="Helical" evidence="7">
    <location>
        <begin position="112"/>
        <end position="134"/>
    </location>
</feature>
<feature type="transmembrane region" description="Helical" evidence="7">
    <location>
        <begin position="154"/>
        <end position="173"/>
    </location>
</feature>
<dbReference type="AlphaFoldDB" id="A0A9D2K1M0"/>
<dbReference type="GO" id="GO:0022857">
    <property type="term" value="F:transmembrane transporter activity"/>
    <property type="evidence" value="ECO:0007669"/>
    <property type="project" value="InterPro"/>
</dbReference>
<evidence type="ECO:0000256" key="7">
    <source>
        <dbReference type="SAM" id="Phobius"/>
    </source>
</evidence>
<reference evidence="8" key="2">
    <citation type="submission" date="2021-04" db="EMBL/GenBank/DDBJ databases">
        <authorList>
            <person name="Gilroy R."/>
        </authorList>
    </citation>
    <scope>NUCLEOTIDE SEQUENCE</scope>
    <source>
        <strain evidence="8">CHK196-3914</strain>
    </source>
</reference>
<evidence type="ECO:0000256" key="2">
    <source>
        <dbReference type="ARBA" id="ARBA00008335"/>
    </source>
</evidence>
<feature type="transmembrane region" description="Helical" evidence="7">
    <location>
        <begin position="85"/>
        <end position="106"/>
    </location>
</feature>
<comment type="caution">
    <text evidence="8">The sequence shown here is derived from an EMBL/GenBank/DDBJ whole genome shotgun (WGS) entry which is preliminary data.</text>
</comment>
<dbReference type="InterPro" id="IPR036259">
    <property type="entry name" value="MFS_trans_sf"/>
</dbReference>
<feature type="transmembrane region" description="Helical" evidence="7">
    <location>
        <begin position="313"/>
        <end position="335"/>
    </location>
</feature>
<comment type="subcellular location">
    <subcellularLocation>
        <location evidence="1">Cell membrane</location>
        <topology evidence="1">Multi-pass membrane protein</topology>
    </subcellularLocation>
</comment>
<dbReference type="Proteomes" id="UP000824116">
    <property type="component" value="Unassembled WGS sequence"/>
</dbReference>
<protein>
    <submittedName>
        <fullName evidence="8">MFS transporter</fullName>
    </submittedName>
</protein>
<keyword evidence="5 7" id="KW-1133">Transmembrane helix</keyword>
<dbReference type="SUPFAM" id="SSF103473">
    <property type="entry name" value="MFS general substrate transporter"/>
    <property type="match status" value="1"/>
</dbReference>
<gene>
    <name evidence="8" type="ORF">H9723_10890</name>
</gene>
<sequence length="404" mass="43327">MKERSIQGKKISENYNYTIYACYAGYVVQAIINNLAPLLFLTFRREFGISLERIGLLITINFGVQMLTDTAAAKYADRIGYRASVILAHVCSAAGLICMGTLPFVLENAYMGLVASMALGAVGGGLIEVLISPIVEAAPSSHAKDAAMSLLHSFYCWGHVAVVVLSTVGFTVFGMERWYLIPILWSAVPILNLLLFTRVPIRRLVEEEDRTPAKQLVTSGIFWVFIGLMICAGASEQGMSQWASMFAEEGLNLSKTMGDLLGPCLFAVLMGSARAFYGKFGERINLQRFMTGSGVLCVISYLIAVFAGNPLLALGGCALCGLSVGIMWPGTFSLAMKHCPQGGTLMFALFALAGDIGCATGPGTVSIAAEKLPEYGLKAGLLAAVLFPVIMILLLLRTGRTKKV</sequence>
<accession>A0A9D2K1M0</accession>
<dbReference type="EMBL" id="DXAY01000255">
    <property type="protein sequence ID" value="HIZ75725.1"/>
    <property type="molecule type" value="Genomic_DNA"/>
</dbReference>
<evidence type="ECO:0000313" key="8">
    <source>
        <dbReference type="EMBL" id="HIZ75725.1"/>
    </source>
</evidence>
<feature type="transmembrane region" description="Helical" evidence="7">
    <location>
        <begin position="179"/>
        <end position="196"/>
    </location>
</feature>
<dbReference type="PANTHER" id="PTHR23514">
    <property type="entry name" value="BYPASS OF STOP CODON PROTEIN 6"/>
    <property type="match status" value="1"/>
</dbReference>
<dbReference type="InterPro" id="IPR051788">
    <property type="entry name" value="MFS_Transporter"/>
</dbReference>
<feature type="transmembrane region" description="Helical" evidence="7">
    <location>
        <begin position="20"/>
        <end position="42"/>
    </location>
</feature>
<evidence type="ECO:0000256" key="3">
    <source>
        <dbReference type="ARBA" id="ARBA00022448"/>
    </source>
</evidence>
<feature type="transmembrane region" description="Helical" evidence="7">
    <location>
        <begin position="375"/>
        <end position="396"/>
    </location>
</feature>
<dbReference type="Gene3D" id="1.20.1250.20">
    <property type="entry name" value="MFS general substrate transporter like domains"/>
    <property type="match status" value="1"/>
</dbReference>